<keyword evidence="5" id="KW-0413">Isomerase</keyword>
<evidence type="ECO:0000313" key="7">
    <source>
        <dbReference type="EMBL" id="TGJ77143.1"/>
    </source>
</evidence>
<keyword evidence="5" id="KW-0697">Rotamase</keyword>
<evidence type="ECO:0000256" key="2">
    <source>
        <dbReference type="ARBA" id="ARBA00022679"/>
    </source>
</evidence>
<dbReference type="GO" id="GO:0061630">
    <property type="term" value="F:ubiquitin protein ligase activity"/>
    <property type="evidence" value="ECO:0007669"/>
    <property type="project" value="UniProtKB-EC"/>
</dbReference>
<keyword evidence="3" id="KW-0677">Repeat</keyword>
<keyword evidence="8" id="KW-1185">Reference proteome</keyword>
<dbReference type="InterPro" id="IPR003613">
    <property type="entry name" value="Ubox_domain"/>
</dbReference>
<dbReference type="GO" id="GO:0000209">
    <property type="term" value="P:protein polyubiquitination"/>
    <property type="evidence" value="ECO:0007669"/>
    <property type="project" value="TreeGrafter"/>
</dbReference>
<keyword evidence="4" id="KW-0833">Ubl conjugation pathway</keyword>
<evidence type="ECO:0000256" key="4">
    <source>
        <dbReference type="ARBA" id="ARBA00022786"/>
    </source>
</evidence>
<dbReference type="SMART" id="SM00504">
    <property type="entry name" value="Ubox"/>
    <property type="match status" value="1"/>
</dbReference>
<dbReference type="SUPFAM" id="SSF48452">
    <property type="entry name" value="TPR-like"/>
    <property type="match status" value="1"/>
</dbReference>
<dbReference type="GO" id="GO:0045862">
    <property type="term" value="P:positive regulation of proteolysis"/>
    <property type="evidence" value="ECO:0007669"/>
    <property type="project" value="TreeGrafter"/>
</dbReference>
<dbReference type="GO" id="GO:0003755">
    <property type="term" value="F:peptidyl-prolyl cis-trans isomerase activity"/>
    <property type="evidence" value="ECO:0007669"/>
    <property type="project" value="UniProtKB-KW"/>
</dbReference>
<name>A0A4Z0YE79_9PEZI</name>
<dbReference type="Pfam" id="PF04564">
    <property type="entry name" value="U-box"/>
    <property type="match status" value="1"/>
</dbReference>
<organism evidence="7 8">
    <name type="scientific">Xylaria hypoxylon</name>
    <dbReference type="NCBI Taxonomy" id="37992"/>
    <lineage>
        <taxon>Eukaryota</taxon>
        <taxon>Fungi</taxon>
        <taxon>Dikarya</taxon>
        <taxon>Ascomycota</taxon>
        <taxon>Pezizomycotina</taxon>
        <taxon>Sordariomycetes</taxon>
        <taxon>Xylariomycetidae</taxon>
        <taxon>Xylariales</taxon>
        <taxon>Xylariaceae</taxon>
        <taxon>Xylaria</taxon>
    </lineage>
</organism>
<dbReference type="AlphaFoldDB" id="A0A4Z0YE79"/>
<proteinExistence type="predicted"/>
<dbReference type="Gene3D" id="3.30.40.10">
    <property type="entry name" value="Zinc/RING finger domain, C3HC4 (zinc finger)"/>
    <property type="match status" value="1"/>
</dbReference>
<evidence type="ECO:0000259" key="6">
    <source>
        <dbReference type="PROSITE" id="PS51698"/>
    </source>
</evidence>
<evidence type="ECO:0000313" key="8">
    <source>
        <dbReference type="Proteomes" id="UP000297716"/>
    </source>
</evidence>
<dbReference type="SUPFAM" id="SSF57850">
    <property type="entry name" value="RING/U-box"/>
    <property type="match status" value="1"/>
</dbReference>
<dbReference type="PANTHER" id="PTHR46803:SF2">
    <property type="entry name" value="E3 UBIQUITIN-PROTEIN LIGASE CHIP"/>
    <property type="match status" value="1"/>
</dbReference>
<dbReference type="PANTHER" id="PTHR46803">
    <property type="entry name" value="E3 UBIQUITIN-PROTEIN LIGASE CHIP"/>
    <property type="match status" value="1"/>
</dbReference>
<evidence type="ECO:0000256" key="3">
    <source>
        <dbReference type="ARBA" id="ARBA00022737"/>
    </source>
</evidence>
<comment type="caution">
    <text evidence="7">The sequence shown here is derived from an EMBL/GenBank/DDBJ whole genome shotgun (WGS) entry which is preliminary data.</text>
</comment>
<dbReference type="PROSITE" id="PS51698">
    <property type="entry name" value="U_BOX"/>
    <property type="match status" value="1"/>
</dbReference>
<dbReference type="InterPro" id="IPR011990">
    <property type="entry name" value="TPR-like_helical_dom_sf"/>
</dbReference>
<evidence type="ECO:0000256" key="1">
    <source>
        <dbReference type="ARBA" id="ARBA00000900"/>
    </source>
</evidence>
<gene>
    <name evidence="7" type="ORF">E0Z10_g10737</name>
</gene>
<dbReference type="STRING" id="37992.A0A4Z0YE79"/>
<sequence>MAAKDSDKSARLKDEGNHYYTSGNFLAAEGLYSKASVCLPCLCCVPRVPVYNPPSPGSHDTNYSLYTNRAMARIKLALYESASSDCHACLKLSGPNMKAYFILSQCLLALHDFEGALENALLAHHLGSETSDKSLASLTSQVLRCKKDRWDELEKKRAREGQELENQLISLMEHERSEIVALCSSDIERDEVIEECDRKIDILQATFDAARIASDKKREVPDWAIDDISFGIMVDPVITKTGKSYERASILEALRRRPIDPLTREPLYPAELRPNLGLKQACEEFLEHNGWAVDW</sequence>
<dbReference type="GO" id="GO:0043161">
    <property type="term" value="P:proteasome-mediated ubiquitin-dependent protein catabolic process"/>
    <property type="evidence" value="ECO:0007669"/>
    <property type="project" value="TreeGrafter"/>
</dbReference>
<reference evidence="7 8" key="1">
    <citation type="submission" date="2019-03" db="EMBL/GenBank/DDBJ databases">
        <title>Draft genome sequence of Xylaria hypoxylon DSM 108379, a ubiquitous saprotrophic-parasitic fungi on hardwood.</title>
        <authorList>
            <person name="Buettner E."/>
            <person name="Leonhardt S."/>
            <person name="Gebauer A.M."/>
            <person name="Liers C."/>
            <person name="Hofrichter M."/>
            <person name="Kellner H."/>
        </authorList>
    </citation>
    <scope>NUCLEOTIDE SEQUENCE [LARGE SCALE GENOMIC DNA]</scope>
    <source>
        <strain evidence="7 8">DSM 108379</strain>
    </source>
</reference>
<dbReference type="OrthoDB" id="629492at2759"/>
<accession>A0A4Z0YE79</accession>
<protein>
    <recommendedName>
        <fullName evidence="6">U-box domain-containing protein</fullName>
    </recommendedName>
</protein>
<dbReference type="GO" id="GO:0006515">
    <property type="term" value="P:protein quality control for misfolded or incompletely synthesized proteins"/>
    <property type="evidence" value="ECO:0007669"/>
    <property type="project" value="TreeGrafter"/>
</dbReference>
<dbReference type="Proteomes" id="UP000297716">
    <property type="component" value="Unassembled WGS sequence"/>
</dbReference>
<dbReference type="Gene3D" id="1.25.40.10">
    <property type="entry name" value="Tetratricopeptide repeat domain"/>
    <property type="match status" value="1"/>
</dbReference>
<dbReference type="GO" id="GO:0071218">
    <property type="term" value="P:cellular response to misfolded protein"/>
    <property type="evidence" value="ECO:0007669"/>
    <property type="project" value="TreeGrafter"/>
</dbReference>
<dbReference type="EMBL" id="SKBN01000472">
    <property type="protein sequence ID" value="TGJ77143.1"/>
    <property type="molecule type" value="Genomic_DNA"/>
</dbReference>
<feature type="domain" description="U-box" evidence="6">
    <location>
        <begin position="219"/>
        <end position="292"/>
    </location>
</feature>
<comment type="catalytic activity">
    <reaction evidence="1">
        <text>S-ubiquitinyl-[E2 ubiquitin-conjugating enzyme]-L-cysteine + [acceptor protein]-L-lysine = [E2 ubiquitin-conjugating enzyme]-L-cysteine + N(6)-ubiquitinyl-[acceptor protein]-L-lysine.</text>
        <dbReference type="EC" id="2.3.2.27"/>
    </reaction>
</comment>
<dbReference type="GO" id="GO:0051087">
    <property type="term" value="F:protein-folding chaperone binding"/>
    <property type="evidence" value="ECO:0007669"/>
    <property type="project" value="TreeGrafter"/>
</dbReference>
<dbReference type="GO" id="GO:0005737">
    <property type="term" value="C:cytoplasm"/>
    <property type="evidence" value="ECO:0007669"/>
    <property type="project" value="TreeGrafter"/>
</dbReference>
<keyword evidence="2" id="KW-0808">Transferase</keyword>
<evidence type="ECO:0000256" key="5">
    <source>
        <dbReference type="ARBA" id="ARBA00023110"/>
    </source>
</evidence>
<dbReference type="InterPro" id="IPR013083">
    <property type="entry name" value="Znf_RING/FYVE/PHD"/>
</dbReference>